<evidence type="ECO:0000313" key="4">
    <source>
        <dbReference type="Proteomes" id="UP000239874"/>
    </source>
</evidence>
<evidence type="ECO:0000256" key="1">
    <source>
        <dbReference type="SAM" id="MobiDB-lite"/>
    </source>
</evidence>
<gene>
    <name evidence="3" type="ORF">C5E45_19550</name>
</gene>
<reference evidence="3 4" key="1">
    <citation type="submission" date="2018-02" db="EMBL/GenBank/DDBJ databases">
        <title>8 Nocardia nova and 1 Nocardia cyriacigeorgica strain used for evolution to TMP-SMX.</title>
        <authorList>
            <person name="Mehta H."/>
            <person name="Weng J."/>
            <person name="Shamoo Y."/>
        </authorList>
    </citation>
    <scope>NUCLEOTIDE SEQUENCE [LARGE SCALE GENOMIC DNA]</scope>
    <source>
        <strain evidence="3 4">MDA3139</strain>
    </source>
</reference>
<sequence length="188" mass="20449">MSARLLDLFHIQVSHATRTADEAASTSATRTLWAGLAVLLVTAATFGLAVILARRLVKRLQTLRSRSLELVHRTLPSMIERIQNGKPVDLDAEIGLVRPGTDEIDQVAEAFDIAQPHCGVRRGGAGTNPVWIRQGVPRYRLPKPGCGPQAVGGARSRGITAERPRTSATPVRSRPPDHTRPTQCREIC</sequence>
<organism evidence="3 4">
    <name type="scientific">Nocardia nova</name>
    <dbReference type="NCBI Taxonomy" id="37330"/>
    <lineage>
        <taxon>Bacteria</taxon>
        <taxon>Bacillati</taxon>
        <taxon>Actinomycetota</taxon>
        <taxon>Actinomycetes</taxon>
        <taxon>Mycobacteriales</taxon>
        <taxon>Nocardiaceae</taxon>
        <taxon>Nocardia</taxon>
    </lineage>
</organism>
<evidence type="ECO:0000313" key="3">
    <source>
        <dbReference type="EMBL" id="PPJ36610.1"/>
    </source>
</evidence>
<protein>
    <recommendedName>
        <fullName evidence="5">HAMP domain-containing protein</fullName>
    </recommendedName>
</protein>
<comment type="caution">
    <text evidence="3">The sequence shown here is derived from an EMBL/GenBank/DDBJ whole genome shotgun (WGS) entry which is preliminary data.</text>
</comment>
<dbReference type="EMBL" id="PSZC01000013">
    <property type="protein sequence ID" value="PPJ36610.1"/>
    <property type="molecule type" value="Genomic_DNA"/>
</dbReference>
<keyword evidence="2" id="KW-1133">Transmembrane helix</keyword>
<name>A0A2S6AN10_9NOCA</name>
<accession>A0A2S6AN10</accession>
<evidence type="ECO:0000256" key="2">
    <source>
        <dbReference type="SAM" id="Phobius"/>
    </source>
</evidence>
<feature type="transmembrane region" description="Helical" evidence="2">
    <location>
        <begin position="32"/>
        <end position="57"/>
    </location>
</feature>
<keyword evidence="2" id="KW-0472">Membrane</keyword>
<evidence type="ECO:0008006" key="5">
    <source>
        <dbReference type="Google" id="ProtNLM"/>
    </source>
</evidence>
<keyword evidence="2" id="KW-0812">Transmembrane</keyword>
<feature type="region of interest" description="Disordered" evidence="1">
    <location>
        <begin position="143"/>
        <end position="188"/>
    </location>
</feature>
<dbReference type="AlphaFoldDB" id="A0A2S6AN10"/>
<proteinExistence type="predicted"/>
<dbReference type="Proteomes" id="UP000239874">
    <property type="component" value="Unassembled WGS sequence"/>
</dbReference>
<dbReference type="Gene3D" id="6.10.340.10">
    <property type="match status" value="1"/>
</dbReference>